<evidence type="ECO:0000313" key="1">
    <source>
        <dbReference type="EMBL" id="KAF2815353.1"/>
    </source>
</evidence>
<keyword evidence="2" id="KW-1185">Reference proteome</keyword>
<reference evidence="1 3" key="1">
    <citation type="journal article" date="2020" name="Stud. Mycol.">
        <title>101 Dothideomycetes genomes: a test case for predicting lifestyles and emergence of pathogens.</title>
        <authorList>
            <person name="Haridas S."/>
            <person name="Albert R."/>
            <person name="Binder M."/>
            <person name="Bloem J."/>
            <person name="Labutti K."/>
            <person name="Salamov A."/>
            <person name="Andreopoulos B."/>
            <person name="Baker S."/>
            <person name="Barry K."/>
            <person name="Bills G."/>
            <person name="Bluhm B."/>
            <person name="Cannon C."/>
            <person name="Castanera R."/>
            <person name="Culley D."/>
            <person name="Daum C."/>
            <person name="Ezra D."/>
            <person name="Gonzalez J."/>
            <person name="Henrissat B."/>
            <person name="Kuo A."/>
            <person name="Liang C."/>
            <person name="Lipzen A."/>
            <person name="Lutzoni F."/>
            <person name="Magnuson J."/>
            <person name="Mondo S."/>
            <person name="Nolan M."/>
            <person name="Ohm R."/>
            <person name="Pangilinan J."/>
            <person name="Park H.-J."/>
            <person name="Ramirez L."/>
            <person name="Alfaro M."/>
            <person name="Sun H."/>
            <person name="Tritt A."/>
            <person name="Yoshinaga Y."/>
            <person name="Zwiers L.-H."/>
            <person name="Turgeon B."/>
            <person name="Goodwin S."/>
            <person name="Spatafora J."/>
            <person name="Crous P."/>
            <person name="Grigoriev I."/>
        </authorList>
    </citation>
    <scope>NUCLEOTIDE SEQUENCE</scope>
    <source>
        <strain evidence="1 3">CBS 304.34</strain>
    </source>
</reference>
<sequence length="151" mass="16577">MVNINVCTDSELLEVKVPLIILGTQGWTLDSFTSPFRGNTNPTRDALPSTALGLHSIDQPLTRLLHPVQTVALNFRFVDSLIASLEAMPDEGDNIARLLGSLHKVRILELACSNTGNANSFWDQFGWGILEAQKPGSSPLAELEEFTVVYR</sequence>
<dbReference type="RefSeq" id="XP_033582317.1">
    <property type="nucleotide sequence ID" value="XM_033725037.1"/>
</dbReference>
<evidence type="ECO:0000313" key="2">
    <source>
        <dbReference type="Proteomes" id="UP000504636"/>
    </source>
</evidence>
<name>A0A6A6Z3X8_9PEZI</name>
<dbReference type="Proteomes" id="UP000504636">
    <property type="component" value="Unplaced"/>
</dbReference>
<dbReference type="GeneID" id="54465930"/>
<dbReference type="AlphaFoldDB" id="A0A6A6Z3X8"/>
<proteinExistence type="predicted"/>
<accession>A0A6A6Z3X8</accession>
<evidence type="ECO:0000313" key="3">
    <source>
        <dbReference type="RefSeq" id="XP_033582317.1"/>
    </source>
</evidence>
<gene>
    <name evidence="1 3" type="ORF">BDZ99DRAFT_516086</name>
</gene>
<dbReference type="EMBL" id="MU003694">
    <property type="protein sequence ID" value="KAF2815353.1"/>
    <property type="molecule type" value="Genomic_DNA"/>
</dbReference>
<organism evidence="1">
    <name type="scientific">Mytilinidion resinicola</name>
    <dbReference type="NCBI Taxonomy" id="574789"/>
    <lineage>
        <taxon>Eukaryota</taxon>
        <taxon>Fungi</taxon>
        <taxon>Dikarya</taxon>
        <taxon>Ascomycota</taxon>
        <taxon>Pezizomycotina</taxon>
        <taxon>Dothideomycetes</taxon>
        <taxon>Pleosporomycetidae</taxon>
        <taxon>Mytilinidiales</taxon>
        <taxon>Mytilinidiaceae</taxon>
        <taxon>Mytilinidion</taxon>
    </lineage>
</organism>
<protein>
    <submittedName>
        <fullName evidence="1 3">Uncharacterized protein</fullName>
    </submittedName>
</protein>
<reference evidence="3" key="2">
    <citation type="submission" date="2020-04" db="EMBL/GenBank/DDBJ databases">
        <authorList>
            <consortium name="NCBI Genome Project"/>
        </authorList>
    </citation>
    <scope>NUCLEOTIDE SEQUENCE</scope>
    <source>
        <strain evidence="3">CBS 304.34</strain>
    </source>
</reference>
<reference evidence="3" key="3">
    <citation type="submission" date="2025-04" db="UniProtKB">
        <authorList>
            <consortium name="RefSeq"/>
        </authorList>
    </citation>
    <scope>IDENTIFICATION</scope>
    <source>
        <strain evidence="3">CBS 304.34</strain>
    </source>
</reference>
<dbReference type="OrthoDB" id="3792931at2759"/>